<reference evidence="1 2" key="1">
    <citation type="journal article" date="2021" name="Elife">
        <title>Chloroplast acquisition without the gene transfer in kleptoplastic sea slugs, Plakobranchus ocellatus.</title>
        <authorList>
            <person name="Maeda T."/>
            <person name="Takahashi S."/>
            <person name="Yoshida T."/>
            <person name="Shimamura S."/>
            <person name="Takaki Y."/>
            <person name="Nagai Y."/>
            <person name="Toyoda A."/>
            <person name="Suzuki Y."/>
            <person name="Arimoto A."/>
            <person name="Ishii H."/>
            <person name="Satoh N."/>
            <person name="Nishiyama T."/>
            <person name="Hasebe M."/>
            <person name="Maruyama T."/>
            <person name="Minagawa J."/>
            <person name="Obokata J."/>
            <person name="Shigenobu S."/>
        </authorList>
    </citation>
    <scope>NUCLEOTIDE SEQUENCE [LARGE SCALE GENOMIC DNA]</scope>
</reference>
<evidence type="ECO:0000313" key="2">
    <source>
        <dbReference type="Proteomes" id="UP000735302"/>
    </source>
</evidence>
<evidence type="ECO:0000313" key="1">
    <source>
        <dbReference type="EMBL" id="GFO22639.1"/>
    </source>
</evidence>
<protein>
    <submittedName>
        <fullName evidence="1">Uncharacterized protein</fullName>
    </submittedName>
</protein>
<comment type="caution">
    <text evidence="1">The sequence shown here is derived from an EMBL/GenBank/DDBJ whole genome shotgun (WGS) entry which is preliminary data.</text>
</comment>
<accession>A0AAV4BR50</accession>
<organism evidence="1 2">
    <name type="scientific">Plakobranchus ocellatus</name>
    <dbReference type="NCBI Taxonomy" id="259542"/>
    <lineage>
        <taxon>Eukaryota</taxon>
        <taxon>Metazoa</taxon>
        <taxon>Spiralia</taxon>
        <taxon>Lophotrochozoa</taxon>
        <taxon>Mollusca</taxon>
        <taxon>Gastropoda</taxon>
        <taxon>Heterobranchia</taxon>
        <taxon>Euthyneura</taxon>
        <taxon>Panpulmonata</taxon>
        <taxon>Sacoglossa</taxon>
        <taxon>Placobranchoidea</taxon>
        <taxon>Plakobranchidae</taxon>
        <taxon>Plakobranchus</taxon>
    </lineage>
</organism>
<sequence>MQSRTWLSSFHIQPLSPVEIQRNGNPKTFCSFSGRACLFIECIAQDFMNIFSTVSSVISRSDEDECPGKSFASLKYFLITHRRRWAKTYTYSAWTPHKSFELLHR</sequence>
<proteinExistence type="predicted"/>
<dbReference type="EMBL" id="BLXT01005430">
    <property type="protein sequence ID" value="GFO22639.1"/>
    <property type="molecule type" value="Genomic_DNA"/>
</dbReference>
<name>A0AAV4BR50_9GAST</name>
<gene>
    <name evidence="1" type="ORF">PoB_004914400</name>
</gene>
<dbReference type="Proteomes" id="UP000735302">
    <property type="component" value="Unassembled WGS sequence"/>
</dbReference>
<keyword evidence="2" id="KW-1185">Reference proteome</keyword>
<dbReference type="AlphaFoldDB" id="A0AAV4BR50"/>